<comment type="caution">
    <text evidence="2">The sequence shown here is derived from an EMBL/GenBank/DDBJ whole genome shotgun (WGS) entry which is preliminary data.</text>
</comment>
<sequence>MEQGNDEIHDRQVRVPSQVLSDFPASITNHNDSHISKDPFFAVNVPEMNCNVDYDCLAYNNLICSEGQCSCRPPSCWVYQYEVTGFFGAKNIFTCGECGVLGSSCNATIECDFPGECRSDGFCHCHSGENYGGTCVYSNIGCCVKTRPWRNPNAWRCMCCSDGGETHRRRGSCEKSPAFTIQAHYASQDLTACQSSVEEVPPVGLGGAIPRRYRNLSSDNSSTVSSISSAVTNLTTLKDIPREGSALPSASNIPSKNVESVTVSISGSCTHERCQLCLPRPLASQPRASAARKSRPDKAHHPLSPLLDTPQAEGVVQLTQL</sequence>
<evidence type="ECO:0000313" key="3">
    <source>
        <dbReference type="Proteomes" id="UP001487740"/>
    </source>
</evidence>
<organism evidence="2 3">
    <name type="scientific">Scylla paramamosain</name>
    <name type="common">Mud crab</name>
    <dbReference type="NCBI Taxonomy" id="85552"/>
    <lineage>
        <taxon>Eukaryota</taxon>
        <taxon>Metazoa</taxon>
        <taxon>Ecdysozoa</taxon>
        <taxon>Arthropoda</taxon>
        <taxon>Crustacea</taxon>
        <taxon>Multicrustacea</taxon>
        <taxon>Malacostraca</taxon>
        <taxon>Eumalacostraca</taxon>
        <taxon>Eucarida</taxon>
        <taxon>Decapoda</taxon>
        <taxon>Pleocyemata</taxon>
        <taxon>Brachyura</taxon>
        <taxon>Eubrachyura</taxon>
        <taxon>Portunoidea</taxon>
        <taxon>Portunidae</taxon>
        <taxon>Portuninae</taxon>
        <taxon>Scylla</taxon>
    </lineage>
</organism>
<proteinExistence type="predicted"/>
<gene>
    <name evidence="2" type="ORF">O3P69_013374</name>
</gene>
<feature type="region of interest" description="Disordered" evidence="1">
    <location>
        <begin position="285"/>
        <end position="321"/>
    </location>
</feature>
<evidence type="ECO:0000313" key="2">
    <source>
        <dbReference type="EMBL" id="KAK8393303.1"/>
    </source>
</evidence>
<accession>A0AAW0U1T7</accession>
<evidence type="ECO:0008006" key="4">
    <source>
        <dbReference type="Google" id="ProtNLM"/>
    </source>
</evidence>
<protein>
    <recommendedName>
        <fullName evidence="4">EGF-like domain-containing protein</fullName>
    </recommendedName>
</protein>
<name>A0AAW0U1T7_SCYPA</name>
<evidence type="ECO:0000256" key="1">
    <source>
        <dbReference type="SAM" id="MobiDB-lite"/>
    </source>
</evidence>
<keyword evidence="3" id="KW-1185">Reference proteome</keyword>
<reference evidence="2 3" key="1">
    <citation type="submission" date="2023-03" db="EMBL/GenBank/DDBJ databases">
        <title>High-quality genome of Scylla paramamosain provides insights in environmental adaptation.</title>
        <authorList>
            <person name="Zhang L."/>
        </authorList>
    </citation>
    <scope>NUCLEOTIDE SEQUENCE [LARGE SCALE GENOMIC DNA]</scope>
    <source>
        <strain evidence="2">LZ_2023a</strain>
        <tissue evidence="2">Muscle</tissue>
    </source>
</reference>
<dbReference type="EMBL" id="JARAKH010000021">
    <property type="protein sequence ID" value="KAK8393303.1"/>
    <property type="molecule type" value="Genomic_DNA"/>
</dbReference>
<dbReference type="AlphaFoldDB" id="A0AAW0U1T7"/>
<dbReference type="Proteomes" id="UP001487740">
    <property type="component" value="Unassembled WGS sequence"/>
</dbReference>